<organism evidence="2 3">
    <name type="scientific">Albibacterium bauzanense</name>
    <dbReference type="NCBI Taxonomy" id="653929"/>
    <lineage>
        <taxon>Bacteria</taxon>
        <taxon>Pseudomonadati</taxon>
        <taxon>Bacteroidota</taxon>
        <taxon>Sphingobacteriia</taxon>
        <taxon>Sphingobacteriales</taxon>
        <taxon>Sphingobacteriaceae</taxon>
        <taxon>Albibacterium</taxon>
    </lineage>
</organism>
<keyword evidence="1" id="KW-0732">Signal</keyword>
<evidence type="ECO:0000313" key="2">
    <source>
        <dbReference type="EMBL" id="TCK80829.1"/>
    </source>
</evidence>
<reference evidence="2 3" key="1">
    <citation type="submission" date="2019-03" db="EMBL/GenBank/DDBJ databases">
        <title>Genomic Encyclopedia of Archaeal and Bacterial Type Strains, Phase II (KMG-II): from individual species to whole genera.</title>
        <authorList>
            <person name="Goeker M."/>
        </authorList>
    </citation>
    <scope>NUCLEOTIDE SEQUENCE [LARGE SCALE GENOMIC DNA]</scope>
    <source>
        <strain evidence="2 3">DSM 22554</strain>
    </source>
</reference>
<keyword evidence="3" id="KW-1185">Reference proteome</keyword>
<dbReference type="AlphaFoldDB" id="A0A4R1LU90"/>
<gene>
    <name evidence="2" type="ORF">C8N28_2583</name>
</gene>
<proteinExistence type="predicted"/>
<dbReference type="RefSeq" id="WP_132225510.1">
    <property type="nucleotide sequence ID" value="NZ_SMGO01000003.1"/>
</dbReference>
<feature type="chain" id="PRO_5020424538" evidence="1">
    <location>
        <begin position="26"/>
        <end position="302"/>
    </location>
</feature>
<protein>
    <submittedName>
        <fullName evidence="2">Uncharacterized protein</fullName>
    </submittedName>
</protein>
<accession>A0A4R1LU90</accession>
<evidence type="ECO:0000256" key="1">
    <source>
        <dbReference type="SAM" id="SignalP"/>
    </source>
</evidence>
<sequence length="302" mass="32599">MKIKSIRIAIIAILLLSQFSFSAIAQSSKERSVHVGLIYPLSNHWTHAKEYSNILSLHAIAGVSKNEQAVSLAGLANIIREEAKGVQLAGFLNSYENGKGFQLAGFANIARGDVHGVQLAGFINKASKVHGVQFAGFMNIADSSDYPIGIVNLIADGTKAVGISVDDDQTILASFRSGGRIMYGIVGLGFNIQNDKQRYALEAGFGAHLLTKNQFSLNVEAANTALIDFKKGMYSKGTIRLIPAYKISKNIEIYGGPAVSHIFTNTPEGIDMIKNDIWKDSLKDGEMNAVNIGFLGGIQLYF</sequence>
<dbReference type="EMBL" id="SMGO01000003">
    <property type="protein sequence ID" value="TCK80829.1"/>
    <property type="molecule type" value="Genomic_DNA"/>
</dbReference>
<comment type="caution">
    <text evidence="2">The sequence shown here is derived from an EMBL/GenBank/DDBJ whole genome shotgun (WGS) entry which is preliminary data.</text>
</comment>
<dbReference type="Proteomes" id="UP000294616">
    <property type="component" value="Unassembled WGS sequence"/>
</dbReference>
<evidence type="ECO:0000313" key="3">
    <source>
        <dbReference type="Proteomes" id="UP000294616"/>
    </source>
</evidence>
<name>A0A4R1LU90_9SPHI</name>
<dbReference type="OrthoDB" id="5505971at2"/>
<feature type="signal peptide" evidence="1">
    <location>
        <begin position="1"/>
        <end position="25"/>
    </location>
</feature>